<dbReference type="Pfam" id="PF18785">
    <property type="entry name" value="Inv-AAD"/>
    <property type="match status" value="1"/>
</dbReference>
<accession>A0A6A6FTH7</accession>
<evidence type="ECO:0000313" key="3">
    <source>
        <dbReference type="Proteomes" id="UP000799539"/>
    </source>
</evidence>
<dbReference type="Gene3D" id="3.40.140.10">
    <property type="entry name" value="Cytidine Deaminase, domain 2"/>
    <property type="match status" value="1"/>
</dbReference>
<dbReference type="OrthoDB" id="252265at2759"/>
<evidence type="ECO:0000313" key="2">
    <source>
        <dbReference type="EMBL" id="KAF2216488.1"/>
    </source>
</evidence>
<proteinExistence type="predicted"/>
<organism evidence="2 3">
    <name type="scientific">Cercospora zeae-maydis SCOH1-5</name>
    <dbReference type="NCBI Taxonomy" id="717836"/>
    <lineage>
        <taxon>Eukaryota</taxon>
        <taxon>Fungi</taxon>
        <taxon>Dikarya</taxon>
        <taxon>Ascomycota</taxon>
        <taxon>Pezizomycotina</taxon>
        <taxon>Dothideomycetes</taxon>
        <taxon>Dothideomycetidae</taxon>
        <taxon>Mycosphaerellales</taxon>
        <taxon>Mycosphaerellaceae</taxon>
        <taxon>Cercospora</taxon>
    </lineage>
</organism>
<feature type="domain" description="CMP/dCMP-type deaminase" evidence="1">
    <location>
        <begin position="16"/>
        <end position="173"/>
    </location>
</feature>
<dbReference type="Proteomes" id="UP000799539">
    <property type="component" value="Unassembled WGS sequence"/>
</dbReference>
<sequence>MPSSEGQNPLPSIKPGDHEAFMNHALLIASSSPSNPTNTHRIASLLTHATTGQILSTGYSHELPGDISPSDMGSTHAEQVCFMKIAQARDLPLSRPELHIRPFLPEEGCVLYTTMEPCSRRSKEGWRSCCERILALEGKGEGKKVKCVVVGMGHAGIEGNEAEKVLREGGVEFVRMGEEVRRRCWEVAVSS</sequence>
<dbReference type="AlphaFoldDB" id="A0A6A6FTH7"/>
<protein>
    <recommendedName>
        <fullName evidence="1">CMP/dCMP-type deaminase domain-containing protein</fullName>
    </recommendedName>
</protein>
<name>A0A6A6FTH7_9PEZI</name>
<dbReference type="PROSITE" id="PS51747">
    <property type="entry name" value="CYT_DCMP_DEAMINASES_2"/>
    <property type="match status" value="1"/>
</dbReference>
<reference evidence="2" key="1">
    <citation type="journal article" date="2020" name="Stud. Mycol.">
        <title>101 Dothideomycetes genomes: a test case for predicting lifestyles and emergence of pathogens.</title>
        <authorList>
            <person name="Haridas S."/>
            <person name="Albert R."/>
            <person name="Binder M."/>
            <person name="Bloem J."/>
            <person name="Labutti K."/>
            <person name="Salamov A."/>
            <person name="Andreopoulos B."/>
            <person name="Baker S."/>
            <person name="Barry K."/>
            <person name="Bills G."/>
            <person name="Bluhm B."/>
            <person name="Cannon C."/>
            <person name="Castanera R."/>
            <person name="Culley D."/>
            <person name="Daum C."/>
            <person name="Ezra D."/>
            <person name="Gonzalez J."/>
            <person name="Henrissat B."/>
            <person name="Kuo A."/>
            <person name="Liang C."/>
            <person name="Lipzen A."/>
            <person name="Lutzoni F."/>
            <person name="Magnuson J."/>
            <person name="Mondo S."/>
            <person name="Nolan M."/>
            <person name="Ohm R."/>
            <person name="Pangilinan J."/>
            <person name="Park H.-J."/>
            <person name="Ramirez L."/>
            <person name="Alfaro M."/>
            <person name="Sun H."/>
            <person name="Tritt A."/>
            <person name="Yoshinaga Y."/>
            <person name="Zwiers L.-H."/>
            <person name="Turgeon B."/>
            <person name="Goodwin S."/>
            <person name="Spatafora J."/>
            <person name="Crous P."/>
            <person name="Grigoriev I."/>
        </authorList>
    </citation>
    <scope>NUCLEOTIDE SEQUENCE</scope>
    <source>
        <strain evidence="2">SCOH1-5</strain>
    </source>
</reference>
<keyword evidence="3" id="KW-1185">Reference proteome</keyword>
<dbReference type="InterPro" id="IPR016193">
    <property type="entry name" value="Cytidine_deaminase-like"/>
</dbReference>
<dbReference type="SUPFAM" id="SSF53927">
    <property type="entry name" value="Cytidine deaminase-like"/>
    <property type="match status" value="1"/>
</dbReference>
<dbReference type="InterPro" id="IPR002125">
    <property type="entry name" value="CMP_dCMP_dom"/>
</dbReference>
<dbReference type="EMBL" id="ML992664">
    <property type="protein sequence ID" value="KAF2216488.1"/>
    <property type="molecule type" value="Genomic_DNA"/>
</dbReference>
<gene>
    <name evidence="2" type="ORF">CERZMDRAFT_81584</name>
</gene>
<dbReference type="GO" id="GO:0006139">
    <property type="term" value="P:nucleobase-containing compound metabolic process"/>
    <property type="evidence" value="ECO:0007669"/>
    <property type="project" value="UniProtKB-ARBA"/>
</dbReference>
<evidence type="ECO:0000259" key="1">
    <source>
        <dbReference type="PROSITE" id="PS51747"/>
    </source>
</evidence>
<dbReference type="GO" id="GO:0003824">
    <property type="term" value="F:catalytic activity"/>
    <property type="evidence" value="ECO:0007669"/>
    <property type="project" value="InterPro"/>
</dbReference>